<dbReference type="OrthoDB" id="9815825at2"/>
<dbReference type="SUPFAM" id="SSF51735">
    <property type="entry name" value="NAD(P)-binding Rossmann-fold domains"/>
    <property type="match status" value="1"/>
</dbReference>
<feature type="domain" description="GFO/IDH/MocA-like oxidoreductase" evidence="3">
    <location>
        <begin position="132"/>
        <end position="266"/>
    </location>
</feature>
<dbReference type="Pfam" id="PF22725">
    <property type="entry name" value="GFO_IDH_MocA_C3"/>
    <property type="match status" value="1"/>
</dbReference>
<keyword evidence="5" id="KW-1185">Reference proteome</keyword>
<dbReference type="PATRIC" id="fig|742737.3.peg.4790"/>
<dbReference type="Proteomes" id="UP000005384">
    <property type="component" value="Unassembled WGS sequence"/>
</dbReference>
<dbReference type="HOGENOM" id="CLU_023194_6_0_9"/>
<dbReference type="EMBL" id="ADLN01000122">
    <property type="protein sequence ID" value="EHI57207.1"/>
    <property type="molecule type" value="Genomic_DNA"/>
</dbReference>
<dbReference type="SUPFAM" id="SSF55347">
    <property type="entry name" value="Glyceraldehyde-3-phosphate dehydrogenase-like, C-terminal domain"/>
    <property type="match status" value="1"/>
</dbReference>
<evidence type="ECO:0000313" key="4">
    <source>
        <dbReference type="EMBL" id="EHI57207.1"/>
    </source>
</evidence>
<dbReference type="PANTHER" id="PTHR43818:SF11">
    <property type="entry name" value="BCDNA.GH03377"/>
    <property type="match status" value="1"/>
</dbReference>
<feature type="domain" description="Gfo/Idh/MocA-like oxidoreductase N-terminal" evidence="2">
    <location>
        <begin position="6"/>
        <end position="119"/>
    </location>
</feature>
<reference evidence="4 5" key="1">
    <citation type="submission" date="2011-08" db="EMBL/GenBank/DDBJ databases">
        <title>The Genome Sequence of Clostridium hathewayi WAL-18680.</title>
        <authorList>
            <consortium name="The Broad Institute Genome Sequencing Platform"/>
            <person name="Earl A."/>
            <person name="Ward D."/>
            <person name="Feldgarden M."/>
            <person name="Gevers D."/>
            <person name="Finegold S.M."/>
            <person name="Summanen P.H."/>
            <person name="Molitoris D.R."/>
            <person name="Song M."/>
            <person name="Daigneault M."/>
            <person name="Allen-Vercoe E."/>
            <person name="Young S.K."/>
            <person name="Zeng Q."/>
            <person name="Gargeya S."/>
            <person name="Fitzgerald M."/>
            <person name="Haas B."/>
            <person name="Abouelleil A."/>
            <person name="Alvarado L."/>
            <person name="Arachchi H.M."/>
            <person name="Berlin A."/>
            <person name="Brown A."/>
            <person name="Chapman S.B."/>
            <person name="Chen Z."/>
            <person name="Dunbar C."/>
            <person name="Freedman E."/>
            <person name="Gearin G."/>
            <person name="Gellesch M."/>
            <person name="Goldberg J."/>
            <person name="Griggs A."/>
            <person name="Gujja S."/>
            <person name="Heiman D."/>
            <person name="Howarth C."/>
            <person name="Larson L."/>
            <person name="Lui A."/>
            <person name="MacDonald P.J.P."/>
            <person name="Montmayeur A."/>
            <person name="Murphy C."/>
            <person name="Neiman D."/>
            <person name="Pearson M."/>
            <person name="Priest M."/>
            <person name="Roberts A."/>
            <person name="Saif S."/>
            <person name="Shea T."/>
            <person name="Shenoy N."/>
            <person name="Sisk P."/>
            <person name="Stolte C."/>
            <person name="Sykes S."/>
            <person name="Wortman J."/>
            <person name="Nusbaum C."/>
            <person name="Birren B."/>
        </authorList>
    </citation>
    <scope>NUCLEOTIDE SEQUENCE [LARGE SCALE GENOMIC DNA]</scope>
    <source>
        <strain evidence="4 5">WAL-18680</strain>
    </source>
</reference>
<dbReference type="Pfam" id="PF01408">
    <property type="entry name" value="GFO_IDH_MocA"/>
    <property type="match status" value="1"/>
</dbReference>
<dbReference type="InterPro" id="IPR036291">
    <property type="entry name" value="NAD(P)-bd_dom_sf"/>
</dbReference>
<keyword evidence="1" id="KW-0560">Oxidoreductase</keyword>
<name>G5IMS4_9FIRM</name>
<evidence type="ECO:0000256" key="1">
    <source>
        <dbReference type="ARBA" id="ARBA00023002"/>
    </source>
</evidence>
<sequence length="378" mass="41426">MVSGVKTAVIGCGVISDTYIGNMIEKFSILDVVGCCDLDEELAKSTAETYHIKAMTMEEILADKEIEIVVNLTPPSAHYSIIKNLLNHGKHVYTEKAMAMNLEEGKELVALADEKGLYLGAAPDTFLGAAAQTARFALESGLIGEVSSCYAVLNRDSNVMAERFPYTAKAGGGIGMDVAVYYVTELLSMLGPVREVSGIARTIKPERLHYFTDGQEFGKTYTVESENLFVGTLEFESGVVGSLHFNSNSIQNEKPQVVLYGTQGILYLPDPNRFGGDVKVLLKGQTEPFVLPPVYAYGEDSRGIGVAEMAWSMRTNRKNRANKEMACHVLEVLCKIAESGKQRRFCQLETTFEVMPPLPRGYLDRQYSKSDPEAGLAL</sequence>
<dbReference type="RefSeq" id="WP_006782790.1">
    <property type="nucleotide sequence ID" value="NZ_CP040506.1"/>
</dbReference>
<organism evidence="4 5">
    <name type="scientific">Hungatella hathewayi WAL-18680</name>
    <dbReference type="NCBI Taxonomy" id="742737"/>
    <lineage>
        <taxon>Bacteria</taxon>
        <taxon>Bacillati</taxon>
        <taxon>Bacillota</taxon>
        <taxon>Clostridia</taxon>
        <taxon>Lachnospirales</taxon>
        <taxon>Lachnospiraceae</taxon>
        <taxon>Hungatella</taxon>
    </lineage>
</organism>
<protein>
    <submittedName>
        <fullName evidence="4">Uncharacterized protein</fullName>
    </submittedName>
</protein>
<comment type="caution">
    <text evidence="4">The sequence shown here is derived from an EMBL/GenBank/DDBJ whole genome shotgun (WGS) entry which is preliminary data.</text>
</comment>
<dbReference type="Gene3D" id="3.30.360.10">
    <property type="entry name" value="Dihydrodipicolinate Reductase, domain 2"/>
    <property type="match status" value="1"/>
</dbReference>
<evidence type="ECO:0000313" key="5">
    <source>
        <dbReference type="Proteomes" id="UP000005384"/>
    </source>
</evidence>
<dbReference type="InterPro" id="IPR000683">
    <property type="entry name" value="Gfo/Idh/MocA-like_OxRdtase_N"/>
</dbReference>
<gene>
    <name evidence="4" type="ORF">HMPREF9473_04802</name>
</gene>
<dbReference type="GO" id="GO:0016491">
    <property type="term" value="F:oxidoreductase activity"/>
    <property type="evidence" value="ECO:0007669"/>
    <property type="project" value="UniProtKB-KW"/>
</dbReference>
<proteinExistence type="predicted"/>
<dbReference type="Gene3D" id="3.40.50.720">
    <property type="entry name" value="NAD(P)-binding Rossmann-like Domain"/>
    <property type="match status" value="1"/>
</dbReference>
<dbReference type="AlphaFoldDB" id="G5IMS4"/>
<dbReference type="GO" id="GO:0000166">
    <property type="term" value="F:nucleotide binding"/>
    <property type="evidence" value="ECO:0007669"/>
    <property type="project" value="InterPro"/>
</dbReference>
<dbReference type="PANTHER" id="PTHR43818">
    <property type="entry name" value="BCDNA.GH03377"/>
    <property type="match status" value="1"/>
</dbReference>
<evidence type="ECO:0000259" key="2">
    <source>
        <dbReference type="Pfam" id="PF01408"/>
    </source>
</evidence>
<dbReference type="InterPro" id="IPR050463">
    <property type="entry name" value="Gfo/Idh/MocA_oxidrdct_glycsds"/>
</dbReference>
<accession>G5IMS4</accession>
<dbReference type="InterPro" id="IPR055170">
    <property type="entry name" value="GFO_IDH_MocA-like_dom"/>
</dbReference>
<evidence type="ECO:0000259" key="3">
    <source>
        <dbReference type="Pfam" id="PF22725"/>
    </source>
</evidence>